<gene>
    <name evidence="1" type="ORF">O181_064530</name>
</gene>
<dbReference type="EMBL" id="AVOT02031304">
    <property type="protein sequence ID" value="MBW0524815.1"/>
    <property type="molecule type" value="Genomic_DNA"/>
</dbReference>
<dbReference type="Proteomes" id="UP000765509">
    <property type="component" value="Unassembled WGS sequence"/>
</dbReference>
<accession>A0A9Q3I386</accession>
<reference evidence="1" key="1">
    <citation type="submission" date="2021-03" db="EMBL/GenBank/DDBJ databases">
        <title>Draft genome sequence of rust myrtle Austropuccinia psidii MF-1, a brazilian biotype.</title>
        <authorList>
            <person name="Quecine M.C."/>
            <person name="Pachon D.M.R."/>
            <person name="Bonatelli M.L."/>
            <person name="Correr F.H."/>
            <person name="Franceschini L.M."/>
            <person name="Leite T.F."/>
            <person name="Margarido G.R.A."/>
            <person name="Almeida C.A."/>
            <person name="Ferrarezi J.A."/>
            <person name="Labate C.A."/>
        </authorList>
    </citation>
    <scope>NUCLEOTIDE SEQUENCE</scope>
    <source>
        <strain evidence="1">MF-1</strain>
    </source>
</reference>
<sequence>MTNIQPSSNPHISISEIKNVEKLTSLKFIPWQRGIISSLGMRNLKEYLENDSNTTKAGYLDPKQKQILYYSLVAHIDSENYDRFVIEDNENPKLLWKSIKEHYAFTSAKNIASHFEKLFSIKFPPSSASLNKSISLFR</sequence>
<dbReference type="OrthoDB" id="2518516at2759"/>
<dbReference type="AlphaFoldDB" id="A0A9Q3I386"/>
<evidence type="ECO:0000313" key="1">
    <source>
        <dbReference type="EMBL" id="MBW0524815.1"/>
    </source>
</evidence>
<keyword evidence="2" id="KW-1185">Reference proteome</keyword>
<proteinExistence type="predicted"/>
<protein>
    <submittedName>
        <fullName evidence="1">Uncharacterized protein</fullName>
    </submittedName>
</protein>
<evidence type="ECO:0000313" key="2">
    <source>
        <dbReference type="Proteomes" id="UP000765509"/>
    </source>
</evidence>
<organism evidence="1 2">
    <name type="scientific">Austropuccinia psidii MF-1</name>
    <dbReference type="NCBI Taxonomy" id="1389203"/>
    <lineage>
        <taxon>Eukaryota</taxon>
        <taxon>Fungi</taxon>
        <taxon>Dikarya</taxon>
        <taxon>Basidiomycota</taxon>
        <taxon>Pucciniomycotina</taxon>
        <taxon>Pucciniomycetes</taxon>
        <taxon>Pucciniales</taxon>
        <taxon>Sphaerophragmiaceae</taxon>
        <taxon>Austropuccinia</taxon>
    </lineage>
</organism>
<name>A0A9Q3I386_9BASI</name>
<comment type="caution">
    <text evidence="1">The sequence shown here is derived from an EMBL/GenBank/DDBJ whole genome shotgun (WGS) entry which is preliminary data.</text>
</comment>